<evidence type="ECO:0000313" key="1">
    <source>
        <dbReference type="EMBL" id="KAF9495649.1"/>
    </source>
</evidence>
<name>A0A9P5ZX77_PLEER</name>
<reference evidence="1" key="1">
    <citation type="submission" date="2020-11" db="EMBL/GenBank/DDBJ databases">
        <authorList>
            <consortium name="DOE Joint Genome Institute"/>
            <person name="Ahrendt S."/>
            <person name="Riley R."/>
            <person name="Andreopoulos W."/>
            <person name="Labutti K."/>
            <person name="Pangilinan J."/>
            <person name="Ruiz-Duenas F.J."/>
            <person name="Barrasa J.M."/>
            <person name="Sanchez-Garcia M."/>
            <person name="Camarero S."/>
            <person name="Miyauchi S."/>
            <person name="Serrano A."/>
            <person name="Linde D."/>
            <person name="Babiker R."/>
            <person name="Drula E."/>
            <person name="Ayuso-Fernandez I."/>
            <person name="Pacheco R."/>
            <person name="Padilla G."/>
            <person name="Ferreira P."/>
            <person name="Barriuso J."/>
            <person name="Kellner H."/>
            <person name="Castanera R."/>
            <person name="Alfaro M."/>
            <person name="Ramirez L."/>
            <person name="Pisabarro A.G."/>
            <person name="Kuo A."/>
            <person name="Tritt A."/>
            <person name="Lipzen A."/>
            <person name="He G."/>
            <person name="Yan M."/>
            <person name="Ng V."/>
            <person name="Cullen D."/>
            <person name="Martin F."/>
            <person name="Rosso M.-N."/>
            <person name="Henrissat B."/>
            <person name="Hibbett D."/>
            <person name="Martinez A.T."/>
            <person name="Grigoriev I.V."/>
        </authorList>
    </citation>
    <scope>NUCLEOTIDE SEQUENCE</scope>
    <source>
        <strain evidence="1">ATCC 90797</strain>
    </source>
</reference>
<proteinExistence type="predicted"/>
<dbReference type="OrthoDB" id="3115388at2759"/>
<keyword evidence="2" id="KW-1185">Reference proteome</keyword>
<gene>
    <name evidence="1" type="ORF">BDN71DRAFT_1430866</name>
</gene>
<sequence length="256" mass="27110">MSSNGVVEEATLMVVGSVASDGADLGVLGSFDDKQSSLHRAKWHFVLERPRASCFAPDFERALFVLNLLQGLVSTTGVNRGVVAKTGESSTLAFAAPLFIKRVTSANGTNSCSLMPAPQGKKTCCDPNVAWPVPYGARKGFQEAQDNYVFRPMEVMSRVGVRLPPKDWARVLPGALVEVTFTLHHAVSPDTMGDDFGAWAKTVRVIKSASAAVGAQRQTPSADVGKEARGSRAGPLDVWLIGGKCQAEGVSFGTGD</sequence>
<dbReference type="EMBL" id="MU154560">
    <property type="protein sequence ID" value="KAF9495649.1"/>
    <property type="molecule type" value="Genomic_DNA"/>
</dbReference>
<organism evidence="1 2">
    <name type="scientific">Pleurotus eryngii</name>
    <name type="common">Boletus of the steppes</name>
    <dbReference type="NCBI Taxonomy" id="5323"/>
    <lineage>
        <taxon>Eukaryota</taxon>
        <taxon>Fungi</taxon>
        <taxon>Dikarya</taxon>
        <taxon>Basidiomycota</taxon>
        <taxon>Agaricomycotina</taxon>
        <taxon>Agaricomycetes</taxon>
        <taxon>Agaricomycetidae</taxon>
        <taxon>Agaricales</taxon>
        <taxon>Pleurotineae</taxon>
        <taxon>Pleurotaceae</taxon>
        <taxon>Pleurotus</taxon>
    </lineage>
</organism>
<accession>A0A9P5ZX77</accession>
<comment type="caution">
    <text evidence="1">The sequence shown here is derived from an EMBL/GenBank/DDBJ whole genome shotgun (WGS) entry which is preliminary data.</text>
</comment>
<protein>
    <submittedName>
        <fullName evidence="1">Uncharacterized protein</fullName>
    </submittedName>
</protein>
<evidence type="ECO:0000313" key="2">
    <source>
        <dbReference type="Proteomes" id="UP000807025"/>
    </source>
</evidence>
<dbReference type="Proteomes" id="UP000807025">
    <property type="component" value="Unassembled WGS sequence"/>
</dbReference>
<dbReference type="AlphaFoldDB" id="A0A9P5ZX77"/>